<feature type="transmembrane region" description="Helical" evidence="7">
    <location>
        <begin position="280"/>
        <end position="299"/>
    </location>
</feature>
<dbReference type="AlphaFoldDB" id="A0A2X4W5E6"/>
<evidence type="ECO:0000313" key="9">
    <source>
        <dbReference type="Proteomes" id="UP000249134"/>
    </source>
</evidence>
<dbReference type="PANTHER" id="PTHR42810">
    <property type="entry name" value="PURINE PERMEASE C1399.01C-RELATED"/>
    <property type="match status" value="1"/>
</dbReference>
<keyword evidence="3" id="KW-0813">Transport</keyword>
<evidence type="ECO:0000256" key="4">
    <source>
        <dbReference type="ARBA" id="ARBA00022692"/>
    </source>
</evidence>
<keyword evidence="4 7" id="KW-0812">Transmembrane</keyword>
<feature type="transmembrane region" description="Helical" evidence="7">
    <location>
        <begin position="376"/>
        <end position="397"/>
    </location>
</feature>
<feature type="transmembrane region" description="Helical" evidence="7">
    <location>
        <begin position="102"/>
        <end position="121"/>
    </location>
</feature>
<evidence type="ECO:0000256" key="7">
    <source>
        <dbReference type="SAM" id="Phobius"/>
    </source>
</evidence>
<evidence type="ECO:0000256" key="2">
    <source>
        <dbReference type="ARBA" id="ARBA00008821"/>
    </source>
</evidence>
<feature type="transmembrane region" description="Helical" evidence="7">
    <location>
        <begin position="41"/>
        <end position="63"/>
    </location>
</feature>
<dbReference type="Proteomes" id="UP000249134">
    <property type="component" value="Chromosome 1"/>
</dbReference>
<protein>
    <submittedName>
        <fullName evidence="8">Putative uracil/xanthine transporter</fullName>
    </submittedName>
</protein>
<evidence type="ECO:0000256" key="5">
    <source>
        <dbReference type="ARBA" id="ARBA00022989"/>
    </source>
</evidence>
<dbReference type="KEGG" id="blen:NCTC4824_02366"/>
<dbReference type="EMBL" id="LS483476">
    <property type="protein sequence ID" value="SQI59416.1"/>
    <property type="molecule type" value="Genomic_DNA"/>
</dbReference>
<feature type="transmembrane region" description="Helical" evidence="7">
    <location>
        <begin position="196"/>
        <end position="213"/>
    </location>
</feature>
<comment type="subcellular location">
    <subcellularLocation>
        <location evidence="1">Membrane</location>
        <topology evidence="1">Multi-pass membrane protein</topology>
    </subcellularLocation>
</comment>
<dbReference type="NCBIfam" id="NF008502">
    <property type="entry name" value="PRK11412.1"/>
    <property type="match status" value="1"/>
</dbReference>
<feature type="transmembrane region" description="Helical" evidence="7">
    <location>
        <begin position="403"/>
        <end position="422"/>
    </location>
</feature>
<feature type="transmembrane region" description="Helical" evidence="7">
    <location>
        <begin position="236"/>
        <end position="260"/>
    </location>
</feature>
<feature type="transmembrane region" description="Helical" evidence="7">
    <location>
        <begin position="12"/>
        <end position="35"/>
    </location>
</feature>
<evidence type="ECO:0000256" key="1">
    <source>
        <dbReference type="ARBA" id="ARBA00004141"/>
    </source>
</evidence>
<feature type="transmembrane region" description="Helical" evidence="7">
    <location>
        <begin position="75"/>
        <end position="96"/>
    </location>
</feature>
<dbReference type="Pfam" id="PF00860">
    <property type="entry name" value="Xan_ur_permease"/>
    <property type="match status" value="1"/>
</dbReference>
<organism evidence="8 9">
    <name type="scientific">Lederbergia lenta</name>
    <name type="common">Bacillus lentus</name>
    <dbReference type="NCBI Taxonomy" id="1467"/>
    <lineage>
        <taxon>Bacteria</taxon>
        <taxon>Bacillati</taxon>
        <taxon>Bacillota</taxon>
        <taxon>Bacilli</taxon>
        <taxon>Bacillales</taxon>
        <taxon>Bacillaceae</taxon>
        <taxon>Lederbergia</taxon>
    </lineage>
</organism>
<dbReference type="PANTHER" id="PTHR42810:SF6">
    <property type="entry name" value="PURINE PERMEASE YBBY-RELATED"/>
    <property type="match status" value="1"/>
</dbReference>
<comment type="similarity">
    <text evidence="2">Belongs to the nucleobase:cation symporter-2 (NCS2) (TC 2.A.40) family.</text>
</comment>
<dbReference type="GO" id="GO:0042907">
    <property type="term" value="F:xanthine transmembrane transporter activity"/>
    <property type="evidence" value="ECO:0007669"/>
    <property type="project" value="TreeGrafter"/>
</dbReference>
<name>A0A2X4W5E6_LEDLE</name>
<reference evidence="8 9" key="1">
    <citation type="submission" date="2018-06" db="EMBL/GenBank/DDBJ databases">
        <authorList>
            <consortium name="Pathogen Informatics"/>
            <person name="Doyle S."/>
        </authorList>
    </citation>
    <scope>NUCLEOTIDE SEQUENCE [LARGE SCALE GENOMIC DNA]</scope>
    <source>
        <strain evidence="8 9">NCTC4824</strain>
    </source>
</reference>
<feature type="transmembrane region" description="Helical" evidence="7">
    <location>
        <begin position="169"/>
        <end position="189"/>
    </location>
</feature>
<dbReference type="GO" id="GO:0005886">
    <property type="term" value="C:plasma membrane"/>
    <property type="evidence" value="ECO:0007669"/>
    <property type="project" value="TreeGrafter"/>
</dbReference>
<dbReference type="InterPro" id="IPR006043">
    <property type="entry name" value="NCS2"/>
</dbReference>
<accession>A0A2X4W5E6</accession>
<keyword evidence="6 7" id="KW-0472">Membrane</keyword>
<gene>
    <name evidence="8" type="primary">ybbY</name>
    <name evidence="8" type="ORF">NCTC4824_02366</name>
</gene>
<proteinExistence type="inferred from homology"/>
<evidence type="ECO:0000256" key="6">
    <source>
        <dbReference type="ARBA" id="ARBA00023136"/>
    </source>
</evidence>
<feature type="transmembrane region" description="Helical" evidence="7">
    <location>
        <begin position="319"/>
        <end position="339"/>
    </location>
</feature>
<keyword evidence="9" id="KW-1185">Reference proteome</keyword>
<feature type="transmembrane region" description="Helical" evidence="7">
    <location>
        <begin position="128"/>
        <end position="149"/>
    </location>
</feature>
<dbReference type="NCBIfam" id="NF037981">
    <property type="entry name" value="NCS2_1"/>
    <property type="match status" value="1"/>
</dbReference>
<dbReference type="STRING" id="1348624.GCA_001591545_01416"/>
<evidence type="ECO:0000313" key="8">
    <source>
        <dbReference type="EMBL" id="SQI59416.1"/>
    </source>
</evidence>
<keyword evidence="5 7" id="KW-1133">Transmembrane helix</keyword>
<evidence type="ECO:0000256" key="3">
    <source>
        <dbReference type="ARBA" id="ARBA00022448"/>
    </source>
</evidence>
<dbReference type="RefSeq" id="WP_066138877.1">
    <property type="nucleotide sequence ID" value="NZ_CBCSGM010000001.1"/>
</dbReference>
<sequence>MYELIKINNWFAGLQWLFFIFTNTVVIPITVGAAFQLSEGQIIILVQLSFIVTGLACIVQTLFGHKRSIMEGQSGLWWGVILSLSYSASAQGISLGTLGGSLAVGIIMSGILTVIIGLSGLGKYVSKLFSEGVMGVFMFLFGCQIISIFLKGMLGIPFGTQSETAQIDIPIFLLSATIAAIVIIISIKASPKIRRYALLLGIIIGWILYVLIFEQKTTTGEMTSISVSLFPLGAPAWNIGIIITAILTGLLNLANTFGALKGTDGMYHSKTTNGQYKRTITISGFFVMIAGLFGMVPYAPYVASIGFLSQTRIVERLPLILGGCMFVIMGMVPAIGQFFSKLPLSVGSAVLFVAYLQLLHSSLQFFRQIELNTTNIYRSAIPLFVGIIIMTLPPTYFESIPGFIRPLISNGLLMGIILSLILENCFSRERGHVYISEKENQKMKM</sequence>